<dbReference type="InterPro" id="IPR036388">
    <property type="entry name" value="WH-like_DNA-bd_sf"/>
</dbReference>
<protein>
    <submittedName>
        <fullName evidence="1">Rrf2 family transcriptional regulator</fullName>
    </submittedName>
</protein>
<dbReference type="OrthoDB" id="213028at2"/>
<dbReference type="InterPro" id="IPR036390">
    <property type="entry name" value="WH_DNA-bd_sf"/>
</dbReference>
<sequence>MINSRLSVAIHILSLLATQPQQRLTSEFIAGSVQTNPVVVRRISGLLRKEGLISTHAGISGAILTKEPRYITLLDIYNAVFSEDNLFSIHDNPNPDCPVGKEIQQTLNHSFARAENAMKNELAAQTLEDTMEHLFA</sequence>
<dbReference type="Pfam" id="PF02082">
    <property type="entry name" value="Rrf2"/>
    <property type="match status" value="1"/>
</dbReference>
<evidence type="ECO:0000313" key="2">
    <source>
        <dbReference type="Proteomes" id="UP000275076"/>
    </source>
</evidence>
<comment type="caution">
    <text evidence="1">The sequence shown here is derived from an EMBL/GenBank/DDBJ whole genome shotgun (WGS) entry which is preliminary data.</text>
</comment>
<name>A0A428N8V7_9BACI</name>
<gene>
    <name evidence="1" type="ORF">D7Z54_02910</name>
</gene>
<dbReference type="EMBL" id="RBVX01000002">
    <property type="protein sequence ID" value="RSL34805.1"/>
    <property type="molecule type" value="Genomic_DNA"/>
</dbReference>
<dbReference type="PROSITE" id="PS51197">
    <property type="entry name" value="HTH_RRF2_2"/>
    <property type="match status" value="1"/>
</dbReference>
<dbReference type="GO" id="GO:0003700">
    <property type="term" value="F:DNA-binding transcription factor activity"/>
    <property type="evidence" value="ECO:0007669"/>
    <property type="project" value="TreeGrafter"/>
</dbReference>
<evidence type="ECO:0000313" key="1">
    <source>
        <dbReference type="EMBL" id="RSL34805.1"/>
    </source>
</evidence>
<reference evidence="1 2" key="1">
    <citation type="submission" date="2018-10" db="EMBL/GenBank/DDBJ databases">
        <title>Draft genome sequence of Bacillus salarius IM0101, isolated from a hypersaline soil in Inner Mongolia, China.</title>
        <authorList>
            <person name="Yamprayoonswat W."/>
            <person name="Boonvisut S."/>
            <person name="Jumpathong W."/>
            <person name="Sittihan S."/>
            <person name="Ruangsuj P."/>
            <person name="Wanthongcharoen S."/>
            <person name="Thongpramul N."/>
            <person name="Pimmason S."/>
            <person name="Yu B."/>
            <person name="Yasawong M."/>
        </authorList>
    </citation>
    <scope>NUCLEOTIDE SEQUENCE [LARGE SCALE GENOMIC DNA]</scope>
    <source>
        <strain evidence="1 2">IM0101</strain>
    </source>
</reference>
<dbReference type="FunFam" id="1.10.10.10:FF:000138">
    <property type="entry name" value="Rrf2 family transcriptional regulator"/>
    <property type="match status" value="1"/>
</dbReference>
<dbReference type="RefSeq" id="WP_125554282.1">
    <property type="nucleotide sequence ID" value="NZ_RBVX01000002.1"/>
</dbReference>
<dbReference type="InterPro" id="IPR000944">
    <property type="entry name" value="Tscrpt_reg_Rrf2"/>
</dbReference>
<accession>A0A428N8V7</accession>
<organism evidence="1 2">
    <name type="scientific">Salibacterium salarium</name>
    <dbReference type="NCBI Taxonomy" id="284579"/>
    <lineage>
        <taxon>Bacteria</taxon>
        <taxon>Bacillati</taxon>
        <taxon>Bacillota</taxon>
        <taxon>Bacilli</taxon>
        <taxon>Bacillales</taxon>
        <taxon>Bacillaceae</taxon>
    </lineage>
</organism>
<keyword evidence="2" id="KW-1185">Reference proteome</keyword>
<dbReference type="PANTHER" id="PTHR33221">
    <property type="entry name" value="WINGED HELIX-TURN-HELIX TRANSCRIPTIONAL REGULATOR, RRF2 FAMILY"/>
    <property type="match status" value="1"/>
</dbReference>
<dbReference type="Proteomes" id="UP000275076">
    <property type="component" value="Unassembled WGS sequence"/>
</dbReference>
<dbReference type="GO" id="GO:0005829">
    <property type="term" value="C:cytosol"/>
    <property type="evidence" value="ECO:0007669"/>
    <property type="project" value="TreeGrafter"/>
</dbReference>
<dbReference type="SUPFAM" id="SSF46785">
    <property type="entry name" value="Winged helix' DNA-binding domain"/>
    <property type="match status" value="1"/>
</dbReference>
<dbReference type="Gene3D" id="1.10.10.10">
    <property type="entry name" value="Winged helix-like DNA-binding domain superfamily/Winged helix DNA-binding domain"/>
    <property type="match status" value="1"/>
</dbReference>
<proteinExistence type="predicted"/>
<dbReference type="PANTHER" id="PTHR33221:SF15">
    <property type="entry name" value="HTH-TYPE TRANSCRIPTIONAL REGULATOR YWGB-RELATED"/>
    <property type="match status" value="1"/>
</dbReference>
<dbReference type="AlphaFoldDB" id="A0A428N8V7"/>